<keyword evidence="3" id="KW-1185">Reference proteome</keyword>
<gene>
    <name evidence="2" type="ORF">WICPIJ_006925</name>
</gene>
<dbReference type="AlphaFoldDB" id="A0A9P8Q2X0"/>
<accession>A0A9P8Q2X0</accession>
<evidence type="ECO:0000313" key="3">
    <source>
        <dbReference type="Proteomes" id="UP000774326"/>
    </source>
</evidence>
<dbReference type="Proteomes" id="UP000774326">
    <property type="component" value="Unassembled WGS sequence"/>
</dbReference>
<feature type="compositionally biased region" description="Low complexity" evidence="1">
    <location>
        <begin position="120"/>
        <end position="144"/>
    </location>
</feature>
<comment type="caution">
    <text evidence="2">The sequence shown here is derived from an EMBL/GenBank/DDBJ whole genome shotgun (WGS) entry which is preliminary data.</text>
</comment>
<evidence type="ECO:0000256" key="1">
    <source>
        <dbReference type="SAM" id="MobiDB-lite"/>
    </source>
</evidence>
<dbReference type="EMBL" id="JAEUBG010003944">
    <property type="protein sequence ID" value="KAH3682122.1"/>
    <property type="molecule type" value="Genomic_DNA"/>
</dbReference>
<organism evidence="2 3">
    <name type="scientific">Wickerhamomyces pijperi</name>
    <name type="common">Yeast</name>
    <name type="synonym">Pichia pijperi</name>
    <dbReference type="NCBI Taxonomy" id="599730"/>
    <lineage>
        <taxon>Eukaryota</taxon>
        <taxon>Fungi</taxon>
        <taxon>Dikarya</taxon>
        <taxon>Ascomycota</taxon>
        <taxon>Saccharomycotina</taxon>
        <taxon>Saccharomycetes</taxon>
        <taxon>Phaffomycetales</taxon>
        <taxon>Wickerhamomycetaceae</taxon>
        <taxon>Wickerhamomyces</taxon>
    </lineage>
</organism>
<evidence type="ECO:0000313" key="2">
    <source>
        <dbReference type="EMBL" id="KAH3682122.1"/>
    </source>
</evidence>
<protein>
    <submittedName>
        <fullName evidence="2">Uncharacterized protein</fullName>
    </submittedName>
</protein>
<proteinExistence type="predicted"/>
<reference evidence="2" key="2">
    <citation type="submission" date="2021-01" db="EMBL/GenBank/DDBJ databases">
        <authorList>
            <person name="Schikora-Tamarit M.A."/>
        </authorList>
    </citation>
    <scope>NUCLEOTIDE SEQUENCE</scope>
    <source>
        <strain evidence="2">CBS2887</strain>
    </source>
</reference>
<feature type="region of interest" description="Disordered" evidence="1">
    <location>
        <begin position="99"/>
        <end position="144"/>
    </location>
</feature>
<sequence length="144" mass="15583">MEASEKERMLEDLPPLATFSRAHLKISASDNSLPCLDKDFNVMTMFLLMICQTKPSVKSLFPSTISEPSIPTKEKLLAFPPGMTFSKASNRMVPSFKSSNRFTTGGLTSKEFNHNVNTRASLSPSASNSSISMASDSSIGSKPG</sequence>
<name>A0A9P8Q2X0_WICPI</name>
<reference evidence="2" key="1">
    <citation type="journal article" date="2021" name="Open Biol.">
        <title>Shared evolutionary footprints suggest mitochondrial oxidative damage underlies multiple complex I losses in fungi.</title>
        <authorList>
            <person name="Schikora-Tamarit M.A."/>
            <person name="Marcet-Houben M."/>
            <person name="Nosek J."/>
            <person name="Gabaldon T."/>
        </authorList>
    </citation>
    <scope>NUCLEOTIDE SEQUENCE</scope>
    <source>
        <strain evidence="2">CBS2887</strain>
    </source>
</reference>